<feature type="domain" description="FAD-binding" evidence="6">
    <location>
        <begin position="329"/>
        <end position="389"/>
    </location>
</feature>
<protein>
    <submittedName>
        <fullName evidence="7">2-polyprenyl-6-methoxyphenol hydroxylase</fullName>
    </submittedName>
</protein>
<keyword evidence="4" id="KW-0560">Oxidoreductase</keyword>
<keyword evidence="2" id="KW-0285">Flavoprotein</keyword>
<dbReference type="AlphaFoldDB" id="A0A6V8HAC9"/>
<evidence type="ECO:0000256" key="2">
    <source>
        <dbReference type="ARBA" id="ARBA00022630"/>
    </source>
</evidence>
<dbReference type="GO" id="GO:0071949">
    <property type="term" value="F:FAD binding"/>
    <property type="evidence" value="ECO:0007669"/>
    <property type="project" value="InterPro"/>
</dbReference>
<keyword evidence="8" id="KW-1185">Reference proteome</keyword>
<dbReference type="SUPFAM" id="SSF51905">
    <property type="entry name" value="FAD/NAD(P)-binding domain"/>
    <property type="match status" value="1"/>
</dbReference>
<evidence type="ECO:0000256" key="5">
    <source>
        <dbReference type="ARBA" id="ARBA00023033"/>
    </source>
</evidence>
<dbReference type="Pfam" id="PF01494">
    <property type="entry name" value="FAD_binding_3"/>
    <property type="match status" value="2"/>
</dbReference>
<evidence type="ECO:0000256" key="4">
    <source>
        <dbReference type="ARBA" id="ARBA00023002"/>
    </source>
</evidence>
<dbReference type="EMBL" id="DF933829">
    <property type="protein sequence ID" value="GAM38378.1"/>
    <property type="molecule type" value="Genomic_DNA"/>
</dbReference>
<dbReference type="InterPro" id="IPR002938">
    <property type="entry name" value="FAD-bd"/>
</dbReference>
<organism evidence="7 8">
    <name type="scientific">Talaromyces pinophilus</name>
    <name type="common">Penicillium pinophilum</name>
    <dbReference type="NCBI Taxonomy" id="128442"/>
    <lineage>
        <taxon>Eukaryota</taxon>
        <taxon>Fungi</taxon>
        <taxon>Dikarya</taxon>
        <taxon>Ascomycota</taxon>
        <taxon>Pezizomycotina</taxon>
        <taxon>Eurotiomycetes</taxon>
        <taxon>Eurotiomycetidae</taxon>
        <taxon>Eurotiales</taxon>
        <taxon>Trichocomaceae</taxon>
        <taxon>Talaromyces</taxon>
        <taxon>Talaromyces sect. Talaromyces</taxon>
    </lineage>
</organism>
<accession>A0A6V8HAC9</accession>
<comment type="caution">
    <text evidence="7">The sequence shown here is derived from an EMBL/GenBank/DDBJ whole genome shotgun (WGS) entry which is preliminary data.</text>
</comment>
<comment type="cofactor">
    <cofactor evidence="1">
        <name>FAD</name>
        <dbReference type="ChEBI" id="CHEBI:57692"/>
    </cofactor>
</comment>
<feature type="domain" description="FAD-binding" evidence="6">
    <location>
        <begin position="8"/>
        <end position="190"/>
    </location>
</feature>
<dbReference type="PANTHER" id="PTHR47178:SF5">
    <property type="entry name" value="FAD-BINDING DOMAIN-CONTAINING PROTEIN"/>
    <property type="match status" value="1"/>
</dbReference>
<sequence length="412" mass="45578">MGEVQDPIIIIGSGLSGLALAQGLKKNGQIPFKIFEREQPSQVRTQGYRIRLHNEGLQSLRQVLTPDVYDLFTETCAETVLGPLPNIDAVTTEFTIIDMGKNNPQGKLTQSQEKPQTVDRAVLREVLLTGLTDNVTYGKEYLRYELAEDEKSVVAHFADGSTQLGSLIVGADGVRSAVRRQYLPDLRVLDTKSRPLYGKTPLKPEFLSHMLPKALDVLSFIKDNQEGSLTLMESIRFRPKEQRKDKRDLPDDYVYWALIPQAHSSAQISKTSNGVDHNGKPSELAKSMTRHWNTSLRPLIEYQDVTQTGVFRLLTVDPESLRQPWEPHARVTIVGDAAHAMLPSTASGAVTALRDGADLAKLIYQHGISKEAIGKYEEEMRAYASEAVAVSAAIGVATFGLGSLNEAELVQW</sequence>
<evidence type="ECO:0000313" key="8">
    <source>
        <dbReference type="Proteomes" id="UP000053095"/>
    </source>
</evidence>
<evidence type="ECO:0000313" key="7">
    <source>
        <dbReference type="EMBL" id="GAM38378.1"/>
    </source>
</evidence>
<reference evidence="8" key="1">
    <citation type="journal article" date="2015" name="Genome Announc.">
        <title>Draft genome sequence of Talaromyces cellulolyticus strain Y-94, a source of lignocellulosic biomass-degrading enzymes.</title>
        <authorList>
            <person name="Fujii T."/>
            <person name="Koike H."/>
            <person name="Sawayama S."/>
            <person name="Yano S."/>
            <person name="Inoue H."/>
        </authorList>
    </citation>
    <scope>NUCLEOTIDE SEQUENCE [LARGE SCALE GENOMIC DNA]</scope>
    <source>
        <strain evidence="8">Y-94</strain>
    </source>
</reference>
<name>A0A6V8HAC9_TALPI</name>
<evidence type="ECO:0000256" key="3">
    <source>
        <dbReference type="ARBA" id="ARBA00022827"/>
    </source>
</evidence>
<dbReference type="InterPro" id="IPR036188">
    <property type="entry name" value="FAD/NAD-bd_sf"/>
</dbReference>
<gene>
    <name evidence="7" type="ORF">TCE0_033r09054</name>
</gene>
<keyword evidence="3" id="KW-0274">FAD</keyword>
<dbReference type="Proteomes" id="UP000053095">
    <property type="component" value="Unassembled WGS sequence"/>
</dbReference>
<keyword evidence="5" id="KW-0503">Monooxygenase</keyword>
<evidence type="ECO:0000259" key="6">
    <source>
        <dbReference type="Pfam" id="PF01494"/>
    </source>
</evidence>
<dbReference type="GO" id="GO:0004497">
    <property type="term" value="F:monooxygenase activity"/>
    <property type="evidence" value="ECO:0007669"/>
    <property type="project" value="UniProtKB-KW"/>
</dbReference>
<proteinExistence type="predicted"/>
<evidence type="ECO:0000256" key="1">
    <source>
        <dbReference type="ARBA" id="ARBA00001974"/>
    </source>
</evidence>
<dbReference type="PRINTS" id="PR00420">
    <property type="entry name" value="RNGMNOXGNASE"/>
</dbReference>
<dbReference type="PANTHER" id="PTHR47178">
    <property type="entry name" value="MONOOXYGENASE, FAD-BINDING"/>
    <property type="match status" value="1"/>
</dbReference>
<dbReference type="Gene3D" id="3.50.50.60">
    <property type="entry name" value="FAD/NAD(P)-binding domain"/>
    <property type="match status" value="1"/>
</dbReference>